<reference evidence="1 2" key="1">
    <citation type="submission" date="2023-07" db="EMBL/GenBank/DDBJ databases">
        <title>Genomic Encyclopedia of Type Strains, Phase IV (KMG-IV): sequencing the most valuable type-strain genomes for metagenomic binning, comparative biology and taxonomic classification.</title>
        <authorList>
            <person name="Goeker M."/>
        </authorList>
    </citation>
    <scope>NUCLEOTIDE SEQUENCE [LARGE SCALE GENOMIC DNA]</scope>
    <source>
        <strain evidence="1 2">DSM 19619</strain>
    </source>
</reference>
<dbReference type="PIRSF" id="PIRSF007313">
    <property type="entry name" value="PhnI"/>
    <property type="match status" value="1"/>
</dbReference>
<sequence length="367" mass="40057">MYSTIRGGEAAIAASHDLLAAKRRGDPSLAEITVAQIQEQLGLAVDRVMAEGALYDRTLAALSVKQAQGDLAEAIFLLRASRTTLERFGASLPVDPAGMTIRRRISTTHKDVPGGQILGPTYDYTHRLIDFDLLGEAPPAAPEGDGLLRRDGALERRDCPEREIAEMEPVGTDEAAPRDLTREPVSFPASRGERLQNLARADEGFLVGLAYSSLRGYGRTHPFITEIRFGDVLVDMVIPELGITVAIGEIAATECQMLDPFPGDEARPPQFTRGYGLAFGQSERKAIAMAIVDRTLRAAEFGEDANHPVQDEEFVMAHSDNVDASGLIQHLKLPHYVDFQAELQLMRKLRSDFAARRAAPETTEPVS</sequence>
<dbReference type="Pfam" id="PF05861">
    <property type="entry name" value="PhnI"/>
    <property type="match status" value="1"/>
</dbReference>
<proteinExistence type="predicted"/>
<comment type="caution">
    <text evidence="1">The sequence shown here is derived from an EMBL/GenBank/DDBJ whole genome shotgun (WGS) entry which is preliminary data.</text>
</comment>
<dbReference type="EMBL" id="JAUSVX010000007">
    <property type="protein sequence ID" value="MDQ0471038.1"/>
    <property type="molecule type" value="Genomic_DNA"/>
</dbReference>
<accession>A0ABU0J9V2</accession>
<dbReference type="EC" id="2.7.8.37" evidence="1"/>
<name>A0ABU0J9V2_9HYPH</name>
<gene>
    <name evidence="1" type="ORF">QO011_004057</name>
</gene>
<evidence type="ECO:0000313" key="1">
    <source>
        <dbReference type="EMBL" id="MDQ0471038.1"/>
    </source>
</evidence>
<dbReference type="RefSeq" id="WP_307275540.1">
    <property type="nucleotide sequence ID" value="NZ_JAUSVX010000007.1"/>
</dbReference>
<keyword evidence="1" id="KW-0808">Transferase</keyword>
<protein>
    <submittedName>
        <fullName evidence="1">Alpha-D-ribose 1-methylphosphonate 5-triphosphate synthase subunit PhnI</fullName>
        <ecNumber evidence="1">2.7.8.37</ecNumber>
    </submittedName>
</protein>
<organism evidence="1 2">
    <name type="scientific">Labrys wisconsinensis</name>
    <dbReference type="NCBI Taxonomy" id="425677"/>
    <lineage>
        <taxon>Bacteria</taxon>
        <taxon>Pseudomonadati</taxon>
        <taxon>Pseudomonadota</taxon>
        <taxon>Alphaproteobacteria</taxon>
        <taxon>Hyphomicrobiales</taxon>
        <taxon>Xanthobacteraceae</taxon>
        <taxon>Labrys</taxon>
    </lineage>
</organism>
<dbReference type="Proteomes" id="UP001242480">
    <property type="component" value="Unassembled WGS sequence"/>
</dbReference>
<dbReference type="InterPro" id="IPR008773">
    <property type="entry name" value="PhnI"/>
</dbReference>
<evidence type="ECO:0000313" key="2">
    <source>
        <dbReference type="Proteomes" id="UP001242480"/>
    </source>
</evidence>
<keyword evidence="2" id="KW-1185">Reference proteome</keyword>
<dbReference type="GO" id="GO:0061693">
    <property type="term" value="F:alpha-D-ribose 1-methylphosphonate 5-triphosphate synthase activity"/>
    <property type="evidence" value="ECO:0007669"/>
    <property type="project" value="UniProtKB-EC"/>
</dbReference>